<feature type="domain" description="MoaB/Mog" evidence="3">
    <location>
        <begin position="4"/>
        <end position="100"/>
    </location>
</feature>
<dbReference type="InterPro" id="IPR036425">
    <property type="entry name" value="MoaB/Mog-like_dom_sf"/>
</dbReference>
<evidence type="ECO:0000256" key="2">
    <source>
        <dbReference type="SAM" id="MobiDB-lite"/>
    </source>
</evidence>
<dbReference type="GO" id="GO:0046872">
    <property type="term" value="F:metal ion binding"/>
    <property type="evidence" value="ECO:0007669"/>
    <property type="project" value="UniProtKB-UniRule"/>
</dbReference>
<feature type="non-terminal residue" evidence="4">
    <location>
        <position position="159"/>
    </location>
</feature>
<comment type="caution">
    <text evidence="4">The sequence shown here is derived from an EMBL/GenBank/DDBJ whole genome shotgun (WGS) entry which is preliminary data.</text>
</comment>
<comment type="function">
    <text evidence="1">Catalyzes the insertion of molybdate into adenylated molybdopterin with the concomitant release of AMP.</text>
</comment>
<accession>A0A0F5L746</accession>
<evidence type="ECO:0000256" key="1">
    <source>
        <dbReference type="RuleBase" id="RU365090"/>
    </source>
</evidence>
<dbReference type="PANTHER" id="PTHR10192">
    <property type="entry name" value="MOLYBDOPTERIN BIOSYNTHESIS PROTEIN"/>
    <property type="match status" value="1"/>
</dbReference>
<proteinExistence type="inferred from homology"/>
<dbReference type="PANTHER" id="PTHR10192:SF5">
    <property type="entry name" value="GEPHYRIN"/>
    <property type="match status" value="1"/>
</dbReference>
<sequence length="159" mass="16767">PVGAYALHGDAPGQLRQRPGSVCADASDIVVTRGGASVGDHEIVHVILLSLVVTLDLWRINMRPGKPLMFGTRGQTLVFGLPGTPASAMVTASVFIKPAPRHCLRLAVRPPALRLPPSAPTPPNSARRHFRRSPTVPGAARPQVLPVVELGVHPTLALS</sequence>
<keyword evidence="1" id="KW-0479">Metal-binding</keyword>
<feature type="compositionally biased region" description="Pro residues" evidence="2">
    <location>
        <begin position="114"/>
        <end position="123"/>
    </location>
</feature>
<feature type="non-terminal residue" evidence="4">
    <location>
        <position position="1"/>
    </location>
</feature>
<gene>
    <name evidence="4" type="ORF">VW29_18005</name>
</gene>
<dbReference type="Proteomes" id="UP000033608">
    <property type="component" value="Unassembled WGS sequence"/>
</dbReference>
<dbReference type="GO" id="GO:0061599">
    <property type="term" value="F:molybdopterin molybdotransferase activity"/>
    <property type="evidence" value="ECO:0007669"/>
    <property type="project" value="UniProtKB-UniRule"/>
</dbReference>
<name>A0A0F5L746_9HYPH</name>
<keyword evidence="1" id="KW-0500">Molybdenum</keyword>
<dbReference type="InterPro" id="IPR038987">
    <property type="entry name" value="MoeA-like"/>
</dbReference>
<evidence type="ECO:0000313" key="4">
    <source>
        <dbReference type="EMBL" id="KKB78163.1"/>
    </source>
</evidence>
<dbReference type="InterPro" id="IPR001453">
    <property type="entry name" value="MoaB/Mog_dom"/>
</dbReference>
<organism evidence="4 5">
    <name type="scientific">Devosia limi DSM 17137</name>
    <dbReference type="NCBI Taxonomy" id="1121477"/>
    <lineage>
        <taxon>Bacteria</taxon>
        <taxon>Pseudomonadati</taxon>
        <taxon>Pseudomonadota</taxon>
        <taxon>Alphaproteobacteria</taxon>
        <taxon>Hyphomicrobiales</taxon>
        <taxon>Devosiaceae</taxon>
        <taxon>Devosia</taxon>
    </lineage>
</organism>
<dbReference type="UniPathway" id="UPA00344"/>
<dbReference type="Pfam" id="PF00994">
    <property type="entry name" value="MoCF_biosynth"/>
    <property type="match status" value="1"/>
</dbReference>
<keyword evidence="1" id="KW-0808">Transferase</keyword>
<dbReference type="EC" id="2.10.1.1" evidence="1"/>
<keyword evidence="1" id="KW-0501">Molybdenum cofactor biosynthesis</keyword>
<comment type="catalytic activity">
    <reaction evidence="1">
        <text>adenylyl-molybdopterin + molybdate = Mo-molybdopterin + AMP + H(+)</text>
        <dbReference type="Rhea" id="RHEA:35047"/>
        <dbReference type="ChEBI" id="CHEBI:15378"/>
        <dbReference type="ChEBI" id="CHEBI:36264"/>
        <dbReference type="ChEBI" id="CHEBI:62727"/>
        <dbReference type="ChEBI" id="CHEBI:71302"/>
        <dbReference type="ChEBI" id="CHEBI:456215"/>
    </reaction>
</comment>
<dbReference type="GO" id="GO:0006777">
    <property type="term" value="P:Mo-molybdopterin cofactor biosynthetic process"/>
    <property type="evidence" value="ECO:0007669"/>
    <property type="project" value="UniProtKB-UniRule"/>
</dbReference>
<dbReference type="Gene3D" id="3.40.980.10">
    <property type="entry name" value="MoaB/Mog-like domain"/>
    <property type="match status" value="1"/>
</dbReference>
<evidence type="ECO:0000259" key="3">
    <source>
        <dbReference type="Pfam" id="PF00994"/>
    </source>
</evidence>
<reference evidence="4 5" key="1">
    <citation type="submission" date="2015-03" db="EMBL/GenBank/DDBJ databases">
        <authorList>
            <person name="Hassan Y.I."/>
            <person name="Lepp D."/>
            <person name="Zhou T."/>
        </authorList>
    </citation>
    <scope>NUCLEOTIDE SEQUENCE [LARGE SCALE GENOMIC DNA]</scope>
    <source>
        <strain evidence="4 5">DSM 17137</strain>
    </source>
</reference>
<comment type="pathway">
    <text evidence="1">Cofactor biosynthesis; molybdopterin biosynthesis.</text>
</comment>
<dbReference type="SUPFAM" id="SSF53218">
    <property type="entry name" value="Molybdenum cofactor biosynthesis proteins"/>
    <property type="match status" value="1"/>
</dbReference>
<keyword evidence="5" id="KW-1185">Reference proteome</keyword>
<evidence type="ECO:0000313" key="5">
    <source>
        <dbReference type="Proteomes" id="UP000033608"/>
    </source>
</evidence>
<feature type="region of interest" description="Disordered" evidence="2">
    <location>
        <begin position="114"/>
        <end position="137"/>
    </location>
</feature>
<dbReference type="AlphaFoldDB" id="A0A0F5L746"/>
<dbReference type="EMBL" id="LAJF01000127">
    <property type="protein sequence ID" value="KKB78163.1"/>
    <property type="molecule type" value="Genomic_DNA"/>
</dbReference>
<protein>
    <recommendedName>
        <fullName evidence="1">Molybdopterin molybdenumtransferase</fullName>
        <ecNumber evidence="1">2.10.1.1</ecNumber>
    </recommendedName>
</protein>
<dbReference type="GO" id="GO:0005829">
    <property type="term" value="C:cytosol"/>
    <property type="evidence" value="ECO:0007669"/>
    <property type="project" value="TreeGrafter"/>
</dbReference>
<comment type="similarity">
    <text evidence="1">Belongs to the MoeA family.</text>
</comment>
<comment type="cofactor">
    <cofactor evidence="1">
        <name>Mg(2+)</name>
        <dbReference type="ChEBI" id="CHEBI:18420"/>
    </cofactor>
</comment>
<keyword evidence="1" id="KW-0460">Magnesium</keyword>